<evidence type="ECO:0000256" key="1">
    <source>
        <dbReference type="SAM" id="MobiDB-lite"/>
    </source>
</evidence>
<gene>
    <name evidence="2" type="ORF">DEO72_LG3g748</name>
</gene>
<sequence length="147" mass="16225">MRNQKQRREPLAGGEAAGDSELRTVEYGHVMLADPVAVWLARWWRITGAMTAISRVGGEARKETIRGVGFSPATLPLVAGVDGGVPRRPWDLRQRQGLLESWWLEANGERVSRIEKKKGRVAGELRSASSPAFPTRRRGGAEVRAAR</sequence>
<dbReference type="Proteomes" id="UP000501690">
    <property type="component" value="Linkage Group LG3"/>
</dbReference>
<dbReference type="EMBL" id="CP039347">
    <property type="protein sequence ID" value="QCD86227.1"/>
    <property type="molecule type" value="Genomic_DNA"/>
</dbReference>
<proteinExistence type="predicted"/>
<evidence type="ECO:0000313" key="3">
    <source>
        <dbReference type="Proteomes" id="UP000501690"/>
    </source>
</evidence>
<organism evidence="2 3">
    <name type="scientific">Vigna unguiculata</name>
    <name type="common">Cowpea</name>
    <dbReference type="NCBI Taxonomy" id="3917"/>
    <lineage>
        <taxon>Eukaryota</taxon>
        <taxon>Viridiplantae</taxon>
        <taxon>Streptophyta</taxon>
        <taxon>Embryophyta</taxon>
        <taxon>Tracheophyta</taxon>
        <taxon>Spermatophyta</taxon>
        <taxon>Magnoliopsida</taxon>
        <taxon>eudicotyledons</taxon>
        <taxon>Gunneridae</taxon>
        <taxon>Pentapetalae</taxon>
        <taxon>rosids</taxon>
        <taxon>fabids</taxon>
        <taxon>Fabales</taxon>
        <taxon>Fabaceae</taxon>
        <taxon>Papilionoideae</taxon>
        <taxon>50 kb inversion clade</taxon>
        <taxon>NPAAA clade</taxon>
        <taxon>indigoferoid/millettioid clade</taxon>
        <taxon>Phaseoleae</taxon>
        <taxon>Vigna</taxon>
    </lineage>
</organism>
<evidence type="ECO:0000313" key="2">
    <source>
        <dbReference type="EMBL" id="QCD86227.1"/>
    </source>
</evidence>
<feature type="region of interest" description="Disordered" evidence="1">
    <location>
        <begin position="125"/>
        <end position="147"/>
    </location>
</feature>
<keyword evidence="3" id="KW-1185">Reference proteome</keyword>
<reference evidence="2 3" key="1">
    <citation type="submission" date="2019-04" db="EMBL/GenBank/DDBJ databases">
        <title>An improved genome assembly and genetic linkage map for asparagus bean, Vigna unguiculata ssp. sesquipedialis.</title>
        <authorList>
            <person name="Xia Q."/>
            <person name="Zhang R."/>
            <person name="Dong Y."/>
        </authorList>
    </citation>
    <scope>NUCLEOTIDE SEQUENCE [LARGE SCALE GENOMIC DNA]</scope>
    <source>
        <tissue evidence="2">Leaf</tissue>
    </source>
</reference>
<dbReference type="AlphaFoldDB" id="A0A4D6LCE8"/>
<protein>
    <submittedName>
        <fullName evidence="2">Uncharacterized protein</fullName>
    </submittedName>
</protein>
<name>A0A4D6LCE8_VIGUN</name>
<accession>A0A4D6LCE8</accession>